<dbReference type="GO" id="GO:0004792">
    <property type="term" value="F:thiosulfate-cyanide sulfurtransferase activity"/>
    <property type="evidence" value="ECO:0007669"/>
    <property type="project" value="TreeGrafter"/>
</dbReference>
<evidence type="ECO:0000256" key="3">
    <source>
        <dbReference type="SAM" id="MobiDB-lite"/>
    </source>
</evidence>
<feature type="compositionally biased region" description="Gly residues" evidence="3">
    <location>
        <begin position="468"/>
        <end position="479"/>
    </location>
</feature>
<proteinExistence type="predicted"/>
<dbReference type="Proteomes" id="UP000298058">
    <property type="component" value="Unassembled WGS sequence"/>
</dbReference>
<dbReference type="InterPro" id="IPR001763">
    <property type="entry name" value="Rhodanese-like_dom"/>
</dbReference>
<dbReference type="InterPro" id="IPR045078">
    <property type="entry name" value="TST/MPST-like"/>
</dbReference>
<accession>A0A4V3JYS3</accession>
<dbReference type="EMBL" id="RQHW01000002">
    <property type="protein sequence ID" value="TGN21116.1"/>
    <property type="molecule type" value="Genomic_DNA"/>
</dbReference>
<dbReference type="AlphaFoldDB" id="A0A4V3JYS3"/>
<dbReference type="PROSITE" id="PS50206">
    <property type="entry name" value="RHODANESE_3"/>
    <property type="match status" value="1"/>
</dbReference>
<evidence type="ECO:0000313" key="5">
    <source>
        <dbReference type="EMBL" id="TGN21116.1"/>
    </source>
</evidence>
<feature type="domain" description="Rhodanese" evidence="4">
    <location>
        <begin position="313"/>
        <end position="402"/>
    </location>
</feature>
<gene>
    <name evidence="5" type="ORF">EHS15_00945</name>
</gene>
<evidence type="ECO:0000256" key="1">
    <source>
        <dbReference type="ARBA" id="ARBA00022679"/>
    </source>
</evidence>
<feature type="region of interest" description="Disordered" evidence="3">
    <location>
        <begin position="455"/>
        <end position="479"/>
    </location>
</feature>
<keyword evidence="2" id="KW-0677">Repeat</keyword>
<evidence type="ECO:0000256" key="2">
    <source>
        <dbReference type="ARBA" id="ARBA00022737"/>
    </source>
</evidence>
<protein>
    <submittedName>
        <fullName evidence="5">Sulfurtransferase</fullName>
    </submittedName>
</protein>
<dbReference type="PANTHER" id="PTHR11364">
    <property type="entry name" value="THIOSULFATE SULFERTANSFERASE"/>
    <property type="match status" value="1"/>
</dbReference>
<dbReference type="Gene3D" id="3.40.250.10">
    <property type="entry name" value="Rhodanese-like domain"/>
    <property type="match status" value="1"/>
</dbReference>
<dbReference type="SUPFAM" id="SSF52821">
    <property type="entry name" value="Rhodanese/Cell cycle control phosphatase"/>
    <property type="match status" value="1"/>
</dbReference>
<dbReference type="PANTHER" id="PTHR11364:SF27">
    <property type="entry name" value="SULFURTRANSFERASE"/>
    <property type="match status" value="1"/>
</dbReference>
<dbReference type="InterPro" id="IPR036873">
    <property type="entry name" value="Rhodanese-like_dom_sf"/>
</dbReference>
<comment type="caution">
    <text evidence="5">The sequence shown here is derived from an EMBL/GenBank/DDBJ whole genome shotgun (WGS) entry which is preliminary data.</text>
</comment>
<evidence type="ECO:0000259" key="4">
    <source>
        <dbReference type="PROSITE" id="PS50206"/>
    </source>
</evidence>
<keyword evidence="1 5" id="KW-0808">Transferase</keyword>
<dbReference type="Pfam" id="PF00581">
    <property type="entry name" value="Rhodanese"/>
    <property type="match status" value="1"/>
</dbReference>
<dbReference type="RefSeq" id="WP_135758651.1">
    <property type="nucleotide sequence ID" value="NZ_RQHW01000002.1"/>
</dbReference>
<keyword evidence="6" id="KW-1185">Reference proteome</keyword>
<dbReference type="OrthoDB" id="9770030at2"/>
<organism evidence="5 6">
    <name type="scientific">Leptospira idonii</name>
    <dbReference type="NCBI Taxonomy" id="1193500"/>
    <lineage>
        <taxon>Bacteria</taxon>
        <taxon>Pseudomonadati</taxon>
        <taxon>Spirochaetota</taxon>
        <taxon>Spirochaetia</taxon>
        <taxon>Leptospirales</taxon>
        <taxon>Leptospiraceae</taxon>
        <taxon>Leptospira</taxon>
    </lineage>
</organism>
<dbReference type="SMART" id="SM00450">
    <property type="entry name" value="RHOD"/>
    <property type="match status" value="1"/>
</dbReference>
<reference evidence="5" key="1">
    <citation type="journal article" date="2019" name="PLoS Negl. Trop. Dis.">
        <title>Revisiting the worldwide diversity of Leptospira species in the environment.</title>
        <authorList>
            <person name="Vincent A.T."/>
            <person name="Schiettekatte O."/>
            <person name="Bourhy P."/>
            <person name="Veyrier F.J."/>
            <person name="Picardeau M."/>
        </authorList>
    </citation>
    <scope>NUCLEOTIDE SEQUENCE [LARGE SCALE GENOMIC DNA]</scope>
    <source>
        <strain evidence="5">201300427</strain>
    </source>
</reference>
<evidence type="ECO:0000313" key="6">
    <source>
        <dbReference type="Proteomes" id="UP000298058"/>
    </source>
</evidence>
<name>A0A4V3JYS3_9LEPT</name>
<sequence length="479" mass="52131">MNQYIRSISIFLILSAVLTHCKNPKDYNFLPALLKLKVPPAIKVNSAEELANASSEDYNENRFGLITASTLNYWLSNWNVQKPAGITGKLILFQIDSNSTANHQFIYVNPYRGVFGYLIDSGYLNGSSTIFGQTRTNGLIESEMIVPEGKVIDSFLSAYKVDPKNDLIVLVPNTSTEKDLTYTLRANYALRYWGVSNRNIAVLNGSAKQNIDESLLPSLAAKNTDLGTAEITSVSSLLTDNTILQATLGDVIHIIKNGNTNFQKVTPIPAQGVVFLDNRSSTEFTPPNQNGQTDAPSGKTCSAGSGCKTPIDGHIRNAANIPWNQLLVNTGASNYRFKTKVELTQLFSDAGISGNKHVITYSRNATNDMIAFFVSNAILGYPTRVYNGSWLEWSSLAYDEARVWTNLNFGSPWRTDQLTDSLTFTSNTNLIPRYSFTTTSAFAVSSNQAIDNDKDYIRGNAPTPVSGGASGGGGNACGG</sequence>